<dbReference type="PROSITE" id="PS51257">
    <property type="entry name" value="PROKAR_LIPOPROTEIN"/>
    <property type="match status" value="1"/>
</dbReference>
<dbReference type="EMBL" id="BJWG01000003">
    <property type="protein sequence ID" value="GEL94436.1"/>
    <property type="molecule type" value="Genomic_DNA"/>
</dbReference>
<dbReference type="GO" id="GO:0005975">
    <property type="term" value="P:carbohydrate metabolic process"/>
    <property type="evidence" value="ECO:0007669"/>
    <property type="project" value="UniProtKB-ARBA"/>
</dbReference>
<feature type="chain" id="PRO_5039181524" description="Fibronectin type-III domain-containing protein" evidence="2">
    <location>
        <begin position="22"/>
        <end position="155"/>
    </location>
</feature>
<evidence type="ECO:0000256" key="1">
    <source>
        <dbReference type="SAM" id="MobiDB-lite"/>
    </source>
</evidence>
<dbReference type="Gene3D" id="2.60.40.10">
    <property type="entry name" value="Immunoglobulins"/>
    <property type="match status" value="1"/>
</dbReference>
<feature type="region of interest" description="Disordered" evidence="1">
    <location>
        <begin position="22"/>
        <end position="44"/>
    </location>
</feature>
<reference evidence="3 4" key="1">
    <citation type="submission" date="2019-07" db="EMBL/GenBank/DDBJ databases">
        <title>Whole genome shotgun sequence of Cellulomonas composti NBRC 100758.</title>
        <authorList>
            <person name="Hosoyama A."/>
            <person name="Uohara A."/>
            <person name="Ohji S."/>
            <person name="Ichikawa N."/>
        </authorList>
    </citation>
    <scope>NUCLEOTIDE SEQUENCE [LARGE SCALE GENOMIC DNA]</scope>
    <source>
        <strain evidence="3 4">NBRC 100758</strain>
    </source>
</reference>
<dbReference type="RefSeq" id="WP_186812583.1">
    <property type="nucleotide sequence ID" value="NZ_BJWG01000003.1"/>
</dbReference>
<comment type="caution">
    <text evidence="3">The sequence shown here is derived from an EMBL/GenBank/DDBJ whole genome shotgun (WGS) entry which is preliminary data.</text>
</comment>
<dbReference type="Proteomes" id="UP000321720">
    <property type="component" value="Unassembled WGS sequence"/>
</dbReference>
<feature type="signal peptide" evidence="2">
    <location>
        <begin position="1"/>
        <end position="21"/>
    </location>
</feature>
<evidence type="ECO:0000313" key="3">
    <source>
        <dbReference type="EMBL" id="GEL94436.1"/>
    </source>
</evidence>
<evidence type="ECO:0000256" key="2">
    <source>
        <dbReference type="SAM" id="SignalP"/>
    </source>
</evidence>
<name>A0A511J8W4_9CELL</name>
<organism evidence="3 4">
    <name type="scientific">Cellulomonas composti</name>
    <dbReference type="NCBI Taxonomy" id="266130"/>
    <lineage>
        <taxon>Bacteria</taxon>
        <taxon>Bacillati</taxon>
        <taxon>Actinomycetota</taxon>
        <taxon>Actinomycetes</taxon>
        <taxon>Micrococcales</taxon>
        <taxon>Cellulomonadaceae</taxon>
        <taxon>Cellulomonas</taxon>
    </lineage>
</organism>
<keyword evidence="4" id="KW-1185">Reference proteome</keyword>
<dbReference type="InterPro" id="IPR013783">
    <property type="entry name" value="Ig-like_fold"/>
</dbReference>
<evidence type="ECO:0008006" key="5">
    <source>
        <dbReference type="Google" id="ProtNLM"/>
    </source>
</evidence>
<dbReference type="AlphaFoldDB" id="A0A511J8W4"/>
<keyword evidence="2" id="KW-0732">Signal</keyword>
<dbReference type="SUPFAM" id="SSF49265">
    <property type="entry name" value="Fibronectin type III"/>
    <property type="match status" value="1"/>
</dbReference>
<dbReference type="InterPro" id="IPR036116">
    <property type="entry name" value="FN3_sf"/>
</dbReference>
<evidence type="ECO:0000313" key="4">
    <source>
        <dbReference type="Proteomes" id="UP000321720"/>
    </source>
</evidence>
<gene>
    <name evidence="3" type="ORF">CCO02nite_10940</name>
</gene>
<proteinExistence type="predicted"/>
<protein>
    <recommendedName>
        <fullName evidence="5">Fibronectin type-III domain-containing protein</fullName>
    </recommendedName>
</protein>
<accession>A0A511J8W4</accession>
<sequence length="155" mass="15966">MRRRSTALCVLVLVALLGACSGQTPSRSDRETPVAATSGASTGGQSLEEHCALDLTDVMATSAVRQPGGSVLVTWTDPQNGPSAGTQYTVLRREADGAWSPVGTFVVRADGEATFTWSDDHAPSHDDVGYAVTVETGCGVSQITPESSATLEPGG</sequence>